<dbReference type="KEGG" id="alti:ALE3EI_2699"/>
<accession>A0A7G8PY10</accession>
<dbReference type="RefSeq" id="WP_186989551.1">
    <property type="nucleotide sequence ID" value="NZ_CP052909.1"/>
</dbReference>
<reference evidence="1 2" key="1">
    <citation type="submission" date="2020-04" db="EMBL/GenBank/DDBJ databases">
        <title>Genome sequence of Altibacter aquimarinus strain ALE3EI.</title>
        <authorList>
            <person name="Oh H.-M."/>
            <person name="Jang D."/>
        </authorList>
    </citation>
    <scope>NUCLEOTIDE SEQUENCE [LARGE SCALE GENOMIC DNA]</scope>
    <source>
        <strain evidence="1 2">ALE3EI</strain>
    </source>
</reference>
<proteinExistence type="predicted"/>
<evidence type="ECO:0000313" key="2">
    <source>
        <dbReference type="Proteomes" id="UP000515514"/>
    </source>
</evidence>
<organism evidence="1 2">
    <name type="scientific">Constantimarinum furrinae</name>
    <dbReference type="NCBI Taxonomy" id="2562285"/>
    <lineage>
        <taxon>Bacteria</taxon>
        <taxon>Pseudomonadati</taxon>
        <taxon>Bacteroidota</taxon>
        <taxon>Flavobacteriia</taxon>
        <taxon>Flavobacteriales</taxon>
        <taxon>Flavobacteriaceae</taxon>
        <taxon>Altibacter/Constantimarinum group</taxon>
        <taxon>Constantimarinum</taxon>
    </lineage>
</organism>
<name>A0A7G8PY10_9FLAO</name>
<evidence type="ECO:0008006" key="3">
    <source>
        <dbReference type="Google" id="ProtNLM"/>
    </source>
</evidence>
<gene>
    <name evidence="1" type="ORF">ALE3EI_2699</name>
</gene>
<dbReference type="InterPro" id="IPR053154">
    <property type="entry name" value="c-di-AMP_regulator"/>
</dbReference>
<dbReference type="Gene3D" id="2.170.120.40">
    <property type="entry name" value="YbbR-like domain"/>
    <property type="match status" value="1"/>
</dbReference>
<keyword evidence="2" id="KW-1185">Reference proteome</keyword>
<dbReference type="AlphaFoldDB" id="A0A7G8PY10"/>
<protein>
    <recommendedName>
        <fullName evidence="3">YbbR-like protein</fullName>
    </recommendedName>
</protein>
<dbReference type="EMBL" id="CP052909">
    <property type="protein sequence ID" value="QNJ99226.1"/>
    <property type="molecule type" value="Genomic_DNA"/>
</dbReference>
<dbReference type="PANTHER" id="PTHR37804:SF1">
    <property type="entry name" value="CDAA REGULATORY PROTEIN CDAR"/>
    <property type="match status" value="1"/>
</dbReference>
<dbReference type="Gene3D" id="2.170.120.30">
    <property type="match status" value="1"/>
</dbReference>
<sequence length="316" mass="35701">MGNTYKRKYKTTKLRAFFLFLLVAIVFWGLAKFSNDYTATIVAPLEYTNIPPETTLSKDNLSELSFDLTANGFEFLLYKMKSPTVQIDVSDYYKPGDNIVVLSGSDLVKAITQQMDKSPTVNNVSVPELRIELVAITVKKIPVRVASELSFKDGYKAINGFEVEPDSITISGSLERLKMVDSIFTKKVFLKNIESDVTNEVLIDTAGYSGVFFNPLSVRYHLEVHEFTQKELNVPVQLTNAPSDTTIKIIPEMVTITFEVSVARFNEIEKGDFTLICDYAKRDAGENFMILELVDKPEGILNIEFSEKKIDYLVFK</sequence>
<evidence type="ECO:0000313" key="1">
    <source>
        <dbReference type="EMBL" id="QNJ99226.1"/>
    </source>
</evidence>
<dbReference type="PANTHER" id="PTHR37804">
    <property type="entry name" value="CDAA REGULATORY PROTEIN CDAR"/>
    <property type="match status" value="1"/>
</dbReference>
<dbReference type="Proteomes" id="UP000515514">
    <property type="component" value="Chromosome"/>
</dbReference>